<dbReference type="EMBL" id="WOCE01000015">
    <property type="protein sequence ID" value="KAE9598184.1"/>
    <property type="molecule type" value="Genomic_DNA"/>
</dbReference>
<dbReference type="InterPro" id="IPR036322">
    <property type="entry name" value="WD40_repeat_dom_sf"/>
</dbReference>
<dbReference type="PANTHER" id="PTHR45521">
    <property type="entry name" value="TSET COMPLEX MEMBER TSTF"/>
    <property type="match status" value="1"/>
</dbReference>
<accession>A0A6A5PB62</accession>
<evidence type="ECO:0000313" key="2">
    <source>
        <dbReference type="EMBL" id="KAE9598184.1"/>
    </source>
</evidence>
<name>A0A6A5PB62_LUPAL</name>
<feature type="compositionally biased region" description="Low complexity" evidence="1">
    <location>
        <begin position="1330"/>
        <end position="1355"/>
    </location>
</feature>
<dbReference type="Gene3D" id="2.130.10.10">
    <property type="entry name" value="YVTN repeat-like/Quinoprotein amine dehydrogenase"/>
    <property type="match status" value="1"/>
</dbReference>
<dbReference type="InterPro" id="IPR001680">
    <property type="entry name" value="WD40_rpt"/>
</dbReference>
<sequence>MLRLKVFRPTTDKIVKIQLHPTHPWMVTADDSDRVSVWNWQHRQVIYELKAGGVDERRLVGAKLEKLAEGETESRGKPTEAIRGGSVKQVTFYDDDVRFWQLWHNRSSAAEAPTAVHTSSFSSPAPSTKGRHFLVICCLNKAIFLDLVTMRGRDVPKQELDNKSLLCMEFLYRSGVADGPLVAFGASDGVIRVLSMITWKLVRRYTGGHKGSISCLMSFMAASGEALLVSGASDGLLILWSADHGQDSRELVPKLSLKAHDGGVVAVELSRVMGGAPQLITIGADKTLAIWDTVSFKELRRIKPVPKLACHSVASWSHPRAPNLDILTCVKDSHIWAIEHPTYSALTRPLCELTSVIPPQALAPNKKLRVYCMVAHSLQPHLVATGTNIGVIICEFDPRSLPPVAPLPTPSDSREHSAIFVIERELKLLNFQLNNSVNASLGNNSSLSETGRSKGDFFEPLPVKQGKKHISTPVPHDSYSVLSVSSSGKYLAIVWPDIPYFSVYKVSNWSIVDSGSARLLAWDTCRDRFAILESSVAPRIPLVPKGSSSKRAKEAAAAQAAAAAAAAASSASVQVRILLDDGTSNILMRSVGARSEPVIGLHGGALLGVAYRTSRRVSPIAATAISTIQSMPLSSFGGSGLSSFTTYDDGFSSHRSSEAAPQNFQLYSWETFQPVGGLLPQPEWTAWDQTVEYCAFAYHQYIVMSCLRPQYRYLGDVAIPYATSAVWHRRQLFVVTPTTIEIVFVDAGVAQIDIETKKLKEEQKLKEAQARAVAEHGELALIAVDGPQTTTTEERMSLRPPMLQVVRLASFQHSPSVPPFLTLLKQSRVDGNDSWMATEERKASEVAVGGGGVSVAVTRFPAEQKRPVGPLVVVGVRDGVLWLIDRYMCAHALSLSHPGIRCRCLAAYGDAVSAVKWASRLGREHHDDLAQFMLGMGYANEALHLPGISKRLEFDLAMKSTDLKRALQCLLTMSNSRDIGYDNTPGLGLNDILNLQHQEKKQDLADGADGVEGIVKFAKEFLDLIDAADATAQGEIAREALKRLAAAGSVKGALQGHELRGLALRLANHGELTRLSGLVNNLVTLGLGREAAFAAAVLGDNVLMEKAWQDTGMLAEAVLHAHAHGRPTLRNLVQSWNQMLQREIEPTPSQKTDATAAFLASLEEPKLTSLADAGKKPPIEILPPGMASLNAPPISIQKKPVSAAQNSQQPGKPLAIEAPPTATAVPESATQTQQPEATGAPVPDPSPPEVTSESTPVPEATPPKPESGETIVDDGHPTFASASDGTPTVNGETVQAESASNLSPPEVPSPVVEAPEANAPSTSTVPATNAPSTSTVPATNAPSPTTVPTTNAPSPTTVPPTPTDPFFL</sequence>
<feature type="compositionally biased region" description="Pro residues" evidence="1">
    <location>
        <begin position="1356"/>
        <end position="1368"/>
    </location>
</feature>
<feature type="compositionally biased region" description="Polar residues" evidence="1">
    <location>
        <begin position="1280"/>
        <end position="1302"/>
    </location>
</feature>
<feature type="compositionally biased region" description="Low complexity" evidence="1">
    <location>
        <begin position="1249"/>
        <end position="1258"/>
    </location>
</feature>
<dbReference type="OrthoDB" id="509637at2759"/>
<gene>
    <name evidence="2" type="ORF">Lalb_Chr15g0077831</name>
</gene>
<organism evidence="2 3">
    <name type="scientific">Lupinus albus</name>
    <name type="common">White lupine</name>
    <name type="synonym">Lupinus termis</name>
    <dbReference type="NCBI Taxonomy" id="3870"/>
    <lineage>
        <taxon>Eukaryota</taxon>
        <taxon>Viridiplantae</taxon>
        <taxon>Streptophyta</taxon>
        <taxon>Embryophyta</taxon>
        <taxon>Tracheophyta</taxon>
        <taxon>Spermatophyta</taxon>
        <taxon>Magnoliopsida</taxon>
        <taxon>eudicotyledons</taxon>
        <taxon>Gunneridae</taxon>
        <taxon>Pentapetalae</taxon>
        <taxon>rosids</taxon>
        <taxon>fabids</taxon>
        <taxon>Fabales</taxon>
        <taxon>Fabaceae</taxon>
        <taxon>Papilionoideae</taxon>
        <taxon>50 kb inversion clade</taxon>
        <taxon>genistoids sensu lato</taxon>
        <taxon>core genistoids</taxon>
        <taxon>Genisteae</taxon>
        <taxon>Lupinus</taxon>
    </lineage>
</organism>
<dbReference type="Proteomes" id="UP000447434">
    <property type="component" value="Chromosome 15"/>
</dbReference>
<dbReference type="InterPro" id="IPR053290">
    <property type="entry name" value="TSET_complex_member"/>
</dbReference>
<comment type="caution">
    <text evidence="2">The sequence shown here is derived from an EMBL/GenBank/DDBJ whole genome shotgun (WGS) entry which is preliminary data.</text>
</comment>
<feature type="compositionally biased region" description="Low complexity" evidence="1">
    <location>
        <begin position="1309"/>
        <end position="1321"/>
    </location>
</feature>
<dbReference type="SMART" id="SM00320">
    <property type="entry name" value="WD40"/>
    <property type="match status" value="3"/>
</dbReference>
<dbReference type="Gene3D" id="1.25.40.470">
    <property type="match status" value="1"/>
</dbReference>
<proteinExistence type="predicted"/>
<evidence type="ECO:0000313" key="3">
    <source>
        <dbReference type="Proteomes" id="UP000447434"/>
    </source>
</evidence>
<evidence type="ECO:0000256" key="1">
    <source>
        <dbReference type="SAM" id="MobiDB-lite"/>
    </source>
</evidence>
<dbReference type="SUPFAM" id="SSF50978">
    <property type="entry name" value="WD40 repeat-like"/>
    <property type="match status" value="1"/>
</dbReference>
<feature type="region of interest" description="Disordered" evidence="1">
    <location>
        <begin position="1170"/>
        <end position="1368"/>
    </location>
</feature>
<dbReference type="PANTHER" id="PTHR45521:SF2">
    <property type="entry name" value="TRANSDUCIN_WD40 REPEAT-LIKE SUPERFAMILY PROTEIN"/>
    <property type="match status" value="1"/>
</dbReference>
<protein>
    <submittedName>
        <fullName evidence="2">Putative transcription factor WD40-like family</fullName>
    </submittedName>
</protein>
<reference evidence="3" key="1">
    <citation type="journal article" date="2020" name="Nat. Commun.">
        <title>Genome sequence of the cluster root forming white lupin.</title>
        <authorList>
            <person name="Hufnagel B."/>
            <person name="Marques A."/>
            <person name="Soriano A."/>
            <person name="Marques L."/>
            <person name="Divol F."/>
            <person name="Doumas P."/>
            <person name="Sallet E."/>
            <person name="Mancinotti D."/>
            <person name="Carrere S."/>
            <person name="Marande W."/>
            <person name="Arribat S."/>
            <person name="Keller J."/>
            <person name="Huneau C."/>
            <person name="Blein T."/>
            <person name="Aime D."/>
            <person name="Laguerre M."/>
            <person name="Taylor J."/>
            <person name="Schubert V."/>
            <person name="Nelson M."/>
            <person name="Geu-Flores F."/>
            <person name="Crespi M."/>
            <person name="Gallardo-Guerrero K."/>
            <person name="Delaux P.-M."/>
            <person name="Salse J."/>
            <person name="Berges H."/>
            <person name="Guyot R."/>
            <person name="Gouzy J."/>
            <person name="Peret B."/>
        </authorList>
    </citation>
    <scope>NUCLEOTIDE SEQUENCE [LARGE SCALE GENOMIC DNA]</scope>
    <source>
        <strain evidence="3">cv. Amiga</strain>
    </source>
</reference>
<dbReference type="InterPro" id="IPR015943">
    <property type="entry name" value="WD40/YVTN_repeat-like_dom_sf"/>
</dbReference>
<dbReference type="PROSITE" id="PS50082">
    <property type="entry name" value="WD_REPEATS_2"/>
    <property type="match status" value="1"/>
</dbReference>
<keyword evidence="3" id="KW-1185">Reference proteome</keyword>